<proteinExistence type="predicted"/>
<name>A0A5K7ZP90_9BACT</name>
<sequence>MQDALQEFLFNCLQEAKKTVIWFKFEEMKSHKNDDFFRVFNNQMGYRLRGRRIKFVKEQVVSVSAFIDTASELDVLSTDEIEAIEALPSEEKKALNIIKILNNKILKDLKFYSRTEGYLSKKNTEFDDFTKDLLIKIKNIKEIELETRVQFLIDEIKTLSDKQRKARLILEILNEIIINNELSAIVTENFDFTKDLSPQTEEWKNKIWVEVYLSLKDTEIDDFTKDLLIKIKNIKEIGTRVRFLIEEIKDLSGEQREARLILERLILDILNEKIVEDEKSYIRIKDKLSVIDTEFYGFTNDLLERLKNSKKEIEFKIRVRFPSVSFFIDMAKVHDILSANEIDEIAGLSGEQRKANRIVIILNEKILNDKNFYIRIKDKLSVIDTEFDDFTEDLLLQMVQWENKFQTFFRPLNERLILEIFDKSVIGLKDLWGIDTGANGIDLDPKIPEASSKLFTILCLLEDGAFLKENQADVDDEISFLRCLLIEYGQRYRFGEFVLESIMEGNAKTTRARRQKARFVDRIKPDVEDGDIDKNHFIFKNCHGHPYTDLLCADEGPAFIVNGIEKALHFKCIELTQHDLEQTR</sequence>
<dbReference type="InterPro" id="IPR001315">
    <property type="entry name" value="CARD"/>
</dbReference>
<dbReference type="EMBL" id="AP021876">
    <property type="protein sequence ID" value="BBO80670.1"/>
    <property type="molecule type" value="Genomic_DNA"/>
</dbReference>
<accession>A0A5K7ZP90</accession>
<gene>
    <name evidence="2" type="ORF">DSCO28_12360</name>
</gene>
<dbReference type="KEGG" id="dov:DSCO28_12360"/>
<dbReference type="PROSITE" id="PS50209">
    <property type="entry name" value="CARD"/>
    <property type="match status" value="1"/>
</dbReference>
<evidence type="ECO:0000259" key="1">
    <source>
        <dbReference type="PROSITE" id="PS50209"/>
    </source>
</evidence>
<dbReference type="Proteomes" id="UP000425960">
    <property type="component" value="Chromosome"/>
</dbReference>
<organism evidence="2 3">
    <name type="scientific">Desulfosarcina ovata subsp. sediminis</name>
    <dbReference type="NCBI Taxonomy" id="885957"/>
    <lineage>
        <taxon>Bacteria</taxon>
        <taxon>Pseudomonadati</taxon>
        <taxon>Thermodesulfobacteriota</taxon>
        <taxon>Desulfobacteria</taxon>
        <taxon>Desulfobacterales</taxon>
        <taxon>Desulfosarcinaceae</taxon>
        <taxon>Desulfosarcina</taxon>
    </lineage>
</organism>
<protein>
    <recommendedName>
        <fullName evidence="1">CARD domain-containing protein</fullName>
    </recommendedName>
</protein>
<evidence type="ECO:0000313" key="3">
    <source>
        <dbReference type="Proteomes" id="UP000425960"/>
    </source>
</evidence>
<dbReference type="AlphaFoldDB" id="A0A5K7ZP90"/>
<reference evidence="2 3" key="1">
    <citation type="submission" date="2019-11" db="EMBL/GenBank/DDBJ databases">
        <title>Comparative genomics of hydrocarbon-degrading Desulfosarcina strains.</title>
        <authorList>
            <person name="Watanabe M."/>
            <person name="Kojima H."/>
            <person name="Fukui M."/>
        </authorList>
    </citation>
    <scope>NUCLEOTIDE SEQUENCE [LARGE SCALE GENOMIC DNA]</scope>
    <source>
        <strain evidence="2 3">28bB2T</strain>
    </source>
</reference>
<evidence type="ECO:0000313" key="2">
    <source>
        <dbReference type="EMBL" id="BBO80670.1"/>
    </source>
</evidence>
<feature type="domain" description="CARD" evidence="1">
    <location>
        <begin position="48"/>
        <end position="104"/>
    </location>
</feature>